<dbReference type="Gene3D" id="2.130.10.10">
    <property type="entry name" value="YVTN repeat-like/Quinoprotein amine dehydrogenase"/>
    <property type="match status" value="3"/>
</dbReference>
<dbReference type="PANTHER" id="PTHR44525:SF1">
    <property type="entry name" value="WD REPEAT-CONTAINING PROTEIN 27"/>
    <property type="match status" value="1"/>
</dbReference>
<dbReference type="GeneID" id="116993883"/>
<dbReference type="SMART" id="SM00320">
    <property type="entry name" value="WD40"/>
    <property type="match status" value="8"/>
</dbReference>
<evidence type="ECO:0000256" key="2">
    <source>
        <dbReference type="SAM" id="MobiDB-lite"/>
    </source>
</evidence>
<sequence length="914" mass="102059">MESAGACCASGGSRDAAVVCEKLLLKGKLPEPFFQLACGHHRCAYPVHRNVLCVWNIATAQPLYLSGHHNSISALSFGSKIDPLLVCSASHEHVIVWNLDECTQKVQEGFTPRGIVIGTLLGTVLHIRFSPDDQQVAVCAGNQIYMLSAKEEAILAKLDGHVAPVTAAEFCTWEKSMLISVSEDRTFKVWDYSTNQLIYQSGIITACPLLSLLIDEENKQIITGCAEGQLWIFSLISGHNYRCVAHIDLKKEQEKFCNKVWKSGKEIGEGQNNSKLCKTDNMRPEGSVETSLPILLIEHCDFFVCFHDEENTYSSQNTSCFWIGTSTGLLIINLANFELETTLSYRDYSDLSIQIARSCALMRKAANGKVLCLITSMFEDMIAVLEVNLAALVRTQHNDFLPRGNEKSLSVIARCTLLASSPLCKGLERNMKKPSSKTLGGKNTVKDKPLVFHNKIKSSGYSAAPRMTMFSPNANLKKQKASKWKASCECENKEYPLKSCPPIRYEKEVSVTCKPTPIFCVEYSGDGELLACGQADSTVLIFNSNLTDVRHVLSGHDGALNSVGWSHDRKWLVSASEDRTLRVWSACNKKPALILGKEKFHKPVRFAQFYFMDTFILLCCGAEFHLLSFHLDTTNDDLKRYKQRSVCKLVEKFPMTSTMEITSLSAVNEFYSYIVLAAGSNRALEVFDLNAGCSTAVIREAHVRSVHQICQNKGSSFSTQQPEAYNLFLTTAAGDGIKLWDLRTLRCERRFEGHSSRCYPCGIAVSPCGRFIASGSDDKCAYIYEMRSSTFLCKLGRHTESVINVCFNPSSPQVYSFCSWQDIECNTSQENGAVKDKPHFINCQGKQMEKVRERGKGRRRTAERQQFSTQDQQGWILKPEAHHSHLGWQTPIVPTLILANLWSFGHGTLRIMTC</sequence>
<proteinExistence type="predicted"/>
<keyword evidence="4" id="KW-1185">Reference proteome</keyword>
<evidence type="ECO:0000313" key="4">
    <source>
        <dbReference type="Proteomes" id="UP000694563"/>
    </source>
</evidence>
<name>A0A8C3VF19_CATUS</name>
<gene>
    <name evidence="3" type="primary">WDR27</name>
</gene>
<dbReference type="SUPFAM" id="SSF50998">
    <property type="entry name" value="Quinoprotein alcohol dehydrogenase-like"/>
    <property type="match status" value="1"/>
</dbReference>
<reference evidence="3" key="2">
    <citation type="submission" date="2025-08" db="UniProtKB">
        <authorList>
            <consortium name="Ensembl"/>
        </authorList>
    </citation>
    <scope>IDENTIFICATION</scope>
</reference>
<dbReference type="Proteomes" id="UP000694563">
    <property type="component" value="Chromosome 3"/>
</dbReference>
<dbReference type="InterPro" id="IPR042411">
    <property type="entry name" value="WDR27"/>
</dbReference>
<dbReference type="AlphaFoldDB" id="A0A8C3VF19"/>
<dbReference type="PROSITE" id="PS50294">
    <property type="entry name" value="WD_REPEATS_REGION"/>
    <property type="match status" value="2"/>
</dbReference>
<feature type="compositionally biased region" description="Polar residues" evidence="2">
    <location>
        <begin position="864"/>
        <end position="873"/>
    </location>
</feature>
<dbReference type="PANTHER" id="PTHR44525">
    <property type="entry name" value="WD REPEAT-CONTAINING PROTEIN 27"/>
    <property type="match status" value="1"/>
</dbReference>
<dbReference type="CTD" id="253769"/>
<evidence type="ECO:0000256" key="1">
    <source>
        <dbReference type="PROSITE-ProRule" id="PRU00221"/>
    </source>
</evidence>
<dbReference type="InterPro" id="IPR001680">
    <property type="entry name" value="WD40_rpt"/>
</dbReference>
<protein>
    <recommendedName>
        <fullName evidence="5">WD repeat-containing protein 27</fullName>
    </recommendedName>
</protein>
<dbReference type="RefSeq" id="XP_032910946.1">
    <property type="nucleotide sequence ID" value="XM_033055055.1"/>
</dbReference>
<keyword evidence="1" id="KW-0853">WD repeat</keyword>
<evidence type="ECO:0000313" key="3">
    <source>
        <dbReference type="Ensembl" id="ENSCUSP00005026800.1"/>
    </source>
</evidence>
<dbReference type="InterPro" id="IPR011047">
    <property type="entry name" value="Quinoprotein_ADH-like_sf"/>
</dbReference>
<feature type="repeat" description="WD" evidence="1">
    <location>
        <begin position="65"/>
        <end position="100"/>
    </location>
</feature>
<dbReference type="InterPro" id="IPR015943">
    <property type="entry name" value="WD40/YVTN_repeat-like_dom_sf"/>
</dbReference>
<dbReference type="PROSITE" id="PS50082">
    <property type="entry name" value="WD_REPEATS_2"/>
    <property type="match status" value="3"/>
</dbReference>
<feature type="repeat" description="WD" evidence="1">
    <location>
        <begin position="158"/>
        <end position="200"/>
    </location>
</feature>
<feature type="repeat" description="WD" evidence="1">
    <location>
        <begin position="553"/>
        <end position="585"/>
    </location>
</feature>
<evidence type="ECO:0008006" key="5">
    <source>
        <dbReference type="Google" id="ProtNLM"/>
    </source>
</evidence>
<reference evidence="3" key="1">
    <citation type="submission" date="2020-10" db="EMBL/GenBank/DDBJ databases">
        <title>Catharus ustulatus (Swainson's thrush) genome, bCatUst1, primary haplotype v2.</title>
        <authorList>
            <person name="Delmore K."/>
            <person name="Vafadar M."/>
            <person name="Formenti G."/>
            <person name="Chow W."/>
            <person name="Pelan S."/>
            <person name="Howe K."/>
            <person name="Rhie A."/>
            <person name="Mountcastle J."/>
            <person name="Haase B."/>
            <person name="Fedrigo O."/>
            <person name="Jarvis E.D."/>
        </authorList>
    </citation>
    <scope>NUCLEOTIDE SEQUENCE [LARGE SCALE GENOMIC DNA]</scope>
</reference>
<organism evidence="3 4">
    <name type="scientific">Catharus ustulatus</name>
    <name type="common">Russet-backed thrush</name>
    <name type="synonym">Hylocichla ustulatus</name>
    <dbReference type="NCBI Taxonomy" id="91951"/>
    <lineage>
        <taxon>Eukaryota</taxon>
        <taxon>Metazoa</taxon>
        <taxon>Chordata</taxon>
        <taxon>Craniata</taxon>
        <taxon>Vertebrata</taxon>
        <taxon>Euteleostomi</taxon>
        <taxon>Archelosauria</taxon>
        <taxon>Archosauria</taxon>
        <taxon>Dinosauria</taxon>
        <taxon>Saurischia</taxon>
        <taxon>Theropoda</taxon>
        <taxon>Coelurosauria</taxon>
        <taxon>Aves</taxon>
        <taxon>Neognathae</taxon>
        <taxon>Neoaves</taxon>
        <taxon>Telluraves</taxon>
        <taxon>Australaves</taxon>
        <taxon>Passeriformes</taxon>
        <taxon>Turdidae</taxon>
        <taxon>Catharus</taxon>
    </lineage>
</organism>
<accession>A0A8C3VF19</accession>
<dbReference type="Ensembl" id="ENSCUST00005027738.1">
    <property type="protein sequence ID" value="ENSCUSP00005026800.1"/>
    <property type="gene ID" value="ENSCUSG00005016574.1"/>
</dbReference>
<reference evidence="3" key="3">
    <citation type="submission" date="2025-09" db="UniProtKB">
        <authorList>
            <consortium name="Ensembl"/>
        </authorList>
    </citation>
    <scope>IDENTIFICATION</scope>
</reference>
<dbReference type="OrthoDB" id="20669at2759"/>
<feature type="region of interest" description="Disordered" evidence="2">
    <location>
        <begin position="850"/>
        <end position="873"/>
    </location>
</feature>
<dbReference type="Pfam" id="PF00400">
    <property type="entry name" value="WD40"/>
    <property type="match status" value="4"/>
</dbReference>